<sequence>MASIDEILADEQKLAEVTKAVFDQVDADQSGQIDRRELKLAMAQVAREANIEAPSDQSVDQALKVLDADGSGTIDVNEFKVLIRQLLEALR</sequence>
<evidence type="ECO:0000313" key="4">
    <source>
        <dbReference type="Proteomes" id="UP001162131"/>
    </source>
</evidence>
<dbReference type="InterPro" id="IPR018247">
    <property type="entry name" value="EF_Hand_1_Ca_BS"/>
</dbReference>
<evidence type="ECO:0000256" key="1">
    <source>
        <dbReference type="ARBA" id="ARBA00022837"/>
    </source>
</evidence>
<protein>
    <recommendedName>
        <fullName evidence="2">EF-hand domain-containing protein</fullName>
    </recommendedName>
</protein>
<feature type="domain" description="EF-hand" evidence="2">
    <location>
        <begin position="54"/>
        <end position="89"/>
    </location>
</feature>
<evidence type="ECO:0000259" key="2">
    <source>
        <dbReference type="PROSITE" id="PS50222"/>
    </source>
</evidence>
<gene>
    <name evidence="3" type="ORF">BSTOLATCC_MIC37970</name>
</gene>
<dbReference type="EMBL" id="CAJZBQ010000037">
    <property type="protein sequence ID" value="CAG9325224.1"/>
    <property type="molecule type" value="Genomic_DNA"/>
</dbReference>
<dbReference type="InterPro" id="IPR002048">
    <property type="entry name" value="EF_hand_dom"/>
</dbReference>
<accession>A0AAU9JAQ9</accession>
<reference evidence="3" key="1">
    <citation type="submission" date="2021-09" db="EMBL/GenBank/DDBJ databases">
        <authorList>
            <consortium name="AG Swart"/>
            <person name="Singh M."/>
            <person name="Singh A."/>
            <person name="Seah K."/>
            <person name="Emmerich C."/>
        </authorList>
    </citation>
    <scope>NUCLEOTIDE SEQUENCE</scope>
    <source>
        <strain evidence="3">ATCC30299</strain>
    </source>
</reference>
<dbReference type="GO" id="GO:0005509">
    <property type="term" value="F:calcium ion binding"/>
    <property type="evidence" value="ECO:0007669"/>
    <property type="project" value="InterPro"/>
</dbReference>
<keyword evidence="4" id="KW-1185">Reference proteome</keyword>
<keyword evidence="1" id="KW-0106">Calcium</keyword>
<dbReference type="PROSITE" id="PS00018">
    <property type="entry name" value="EF_HAND_1"/>
    <property type="match status" value="2"/>
</dbReference>
<dbReference type="Gene3D" id="1.10.238.10">
    <property type="entry name" value="EF-hand"/>
    <property type="match status" value="1"/>
</dbReference>
<feature type="domain" description="EF-hand" evidence="2">
    <location>
        <begin position="13"/>
        <end position="48"/>
    </location>
</feature>
<dbReference type="PROSITE" id="PS50222">
    <property type="entry name" value="EF_HAND_2"/>
    <property type="match status" value="2"/>
</dbReference>
<comment type="caution">
    <text evidence="3">The sequence shown here is derived from an EMBL/GenBank/DDBJ whole genome shotgun (WGS) entry which is preliminary data.</text>
</comment>
<dbReference type="AlphaFoldDB" id="A0AAU9JAQ9"/>
<proteinExistence type="predicted"/>
<dbReference type="Pfam" id="PF13499">
    <property type="entry name" value="EF-hand_7"/>
    <property type="match status" value="1"/>
</dbReference>
<dbReference type="SMART" id="SM00054">
    <property type="entry name" value="EFh"/>
    <property type="match status" value="2"/>
</dbReference>
<dbReference type="SUPFAM" id="SSF47473">
    <property type="entry name" value="EF-hand"/>
    <property type="match status" value="1"/>
</dbReference>
<name>A0AAU9JAQ9_9CILI</name>
<dbReference type="Proteomes" id="UP001162131">
    <property type="component" value="Unassembled WGS sequence"/>
</dbReference>
<evidence type="ECO:0000313" key="3">
    <source>
        <dbReference type="EMBL" id="CAG9325224.1"/>
    </source>
</evidence>
<dbReference type="InterPro" id="IPR011992">
    <property type="entry name" value="EF-hand-dom_pair"/>
</dbReference>
<dbReference type="CDD" id="cd00051">
    <property type="entry name" value="EFh"/>
    <property type="match status" value="1"/>
</dbReference>
<organism evidence="3 4">
    <name type="scientific">Blepharisma stoltei</name>
    <dbReference type="NCBI Taxonomy" id="1481888"/>
    <lineage>
        <taxon>Eukaryota</taxon>
        <taxon>Sar</taxon>
        <taxon>Alveolata</taxon>
        <taxon>Ciliophora</taxon>
        <taxon>Postciliodesmatophora</taxon>
        <taxon>Heterotrichea</taxon>
        <taxon>Heterotrichida</taxon>
        <taxon>Blepharismidae</taxon>
        <taxon>Blepharisma</taxon>
    </lineage>
</organism>